<evidence type="ECO:0000259" key="7">
    <source>
        <dbReference type="Pfam" id="PF23598"/>
    </source>
</evidence>
<dbReference type="CDD" id="cd14798">
    <property type="entry name" value="RX-CC_like"/>
    <property type="match status" value="1"/>
</dbReference>
<dbReference type="Gene3D" id="1.10.10.10">
    <property type="entry name" value="Winged helix-like DNA-binding domain superfamily/Winged helix DNA-binding domain"/>
    <property type="match status" value="1"/>
</dbReference>
<dbReference type="Pfam" id="PF18052">
    <property type="entry name" value="Rx_N"/>
    <property type="match status" value="1"/>
</dbReference>
<dbReference type="Gene3D" id="3.80.10.10">
    <property type="entry name" value="Ribonuclease Inhibitor"/>
    <property type="match status" value="1"/>
</dbReference>
<feature type="domain" description="Disease resistance R13L4/SHOC-2-like LRR" evidence="7">
    <location>
        <begin position="592"/>
        <end position="864"/>
    </location>
</feature>
<dbReference type="InterPro" id="IPR058922">
    <property type="entry name" value="WHD_DRP"/>
</dbReference>
<dbReference type="SUPFAM" id="SSF52058">
    <property type="entry name" value="L domain-like"/>
    <property type="match status" value="1"/>
</dbReference>
<dbReference type="Pfam" id="PF23559">
    <property type="entry name" value="WHD_DRP"/>
    <property type="match status" value="1"/>
</dbReference>
<dbReference type="InterPro" id="IPR038005">
    <property type="entry name" value="RX-like_CC"/>
</dbReference>
<organism evidence="8 9">
    <name type="scientific">Acer saccharum</name>
    <name type="common">Sugar maple</name>
    <dbReference type="NCBI Taxonomy" id="4024"/>
    <lineage>
        <taxon>Eukaryota</taxon>
        <taxon>Viridiplantae</taxon>
        <taxon>Streptophyta</taxon>
        <taxon>Embryophyta</taxon>
        <taxon>Tracheophyta</taxon>
        <taxon>Spermatophyta</taxon>
        <taxon>Magnoliopsida</taxon>
        <taxon>eudicotyledons</taxon>
        <taxon>Gunneridae</taxon>
        <taxon>Pentapetalae</taxon>
        <taxon>rosids</taxon>
        <taxon>malvids</taxon>
        <taxon>Sapindales</taxon>
        <taxon>Sapindaceae</taxon>
        <taxon>Hippocastanoideae</taxon>
        <taxon>Acereae</taxon>
        <taxon>Acer</taxon>
    </lineage>
</organism>
<feature type="domain" description="Disease resistance protein winged helix" evidence="6">
    <location>
        <begin position="447"/>
        <end position="517"/>
    </location>
</feature>
<evidence type="ECO:0000256" key="3">
    <source>
        <dbReference type="ARBA" id="ARBA00022821"/>
    </source>
</evidence>
<dbReference type="PANTHER" id="PTHR23155">
    <property type="entry name" value="DISEASE RESISTANCE PROTEIN RP"/>
    <property type="match status" value="1"/>
</dbReference>
<dbReference type="Gene3D" id="1.10.8.430">
    <property type="entry name" value="Helical domain of apoptotic protease-activating factors"/>
    <property type="match status" value="1"/>
</dbReference>
<evidence type="ECO:0000313" key="9">
    <source>
        <dbReference type="Proteomes" id="UP001168877"/>
    </source>
</evidence>
<evidence type="ECO:0000259" key="6">
    <source>
        <dbReference type="Pfam" id="PF23559"/>
    </source>
</evidence>
<dbReference type="InterPro" id="IPR036388">
    <property type="entry name" value="WH-like_DNA-bd_sf"/>
</dbReference>
<comment type="caution">
    <text evidence="8">The sequence shown here is derived from an EMBL/GenBank/DDBJ whole genome shotgun (WGS) entry which is preliminary data.</text>
</comment>
<dbReference type="FunFam" id="3.40.50.300:FF:001091">
    <property type="entry name" value="Probable disease resistance protein At1g61300"/>
    <property type="match status" value="1"/>
</dbReference>
<dbReference type="FunFam" id="1.10.8.430:FF:000003">
    <property type="entry name" value="Probable disease resistance protein At5g66910"/>
    <property type="match status" value="1"/>
</dbReference>
<sequence length="895" mass="104665">MGDENLFYERQLRELGDAGVNVRALKRTRLTDFLIEEPAFLGKVRQEVKWLKDELQRMQCYIASAEEKLSDDAEVRKWLTDITEIAYDVEDVLDKFIVQVHEERKLAGCFPSISCCFKCREKVNLHDMGKEIEELKNRINDLPRIRELYQLESSSDKGGENSSNSLARLAQLRRTTSFSIEEKVVGHEDGTTRLLAKLFDRDPRRFVVSIYGMGGLGKTTLARKLYHHRNVKMKFHCFAWVCVSQHYNTRDLLLRIISSFSFTTKRSEELQRMSEEDLERYLHGSLQGHSYLLVIDDIWKKEVWESIKRAFPDTNNGSRVIITTRSKEIAEHSDERTFVHKLRFLTFDESWQLFCEKSFGKPDANDVEEELKTLGMEMVQKCEGLPLAIVVLGGLLSKKTKPREWKVVREHIWQDLKKGSIHIPNLFALSFNCLTYHLKLCFLYMSVFPEDFEIDVDQLIRLWVAEGFISQDENKKMEDVAKDNFHELINRSLIQIGKISWGRVATCRIHDLLRELAIEKGKELNFLYFYDQMKHSTGDSSVISPCRREVVYSESEKCLWVQQSNPSLRSLLFLDPYGSRWYISRKITDVCTKLRFLRVLKLDGCRMDSRHLSEEIGKLIHLKYLGLRESYVACLPYSILNLRRLQTLDLFSSYFNVELPIEISKLQELRHLFGIFVGHLQIDNLTKLQSLKYVLNKTWISVNTEKLVNLRELWIEQDGSLETTNEFHFDSIARLKRLEQLVVKVHRNACLVSLQPLTDCSNLMDLRLYGKIQKLPEDIHNVLPNLECLLLKNSCLQDDPMPLLEKLHSLMILNLGSKFYSGKNLFCSAQGFRRLEILKLDDNDELEEWQVEEGAMPRLRGLSIPKDSMLKIPERFRSIPPPAECEFERDWFDKR</sequence>
<dbReference type="InterPro" id="IPR027417">
    <property type="entry name" value="P-loop_NTPase"/>
</dbReference>
<dbReference type="InterPro" id="IPR042197">
    <property type="entry name" value="Apaf_helical"/>
</dbReference>
<feature type="domain" description="NB-ARC" evidence="4">
    <location>
        <begin position="191"/>
        <end position="362"/>
    </location>
</feature>
<reference evidence="8" key="2">
    <citation type="submission" date="2023-06" db="EMBL/GenBank/DDBJ databases">
        <authorList>
            <person name="Swenson N.G."/>
            <person name="Wegrzyn J.L."/>
            <person name="Mcevoy S.L."/>
        </authorList>
    </citation>
    <scope>NUCLEOTIDE SEQUENCE</scope>
    <source>
        <strain evidence="8">NS2018</strain>
        <tissue evidence="8">Leaf</tissue>
    </source>
</reference>
<evidence type="ECO:0000259" key="5">
    <source>
        <dbReference type="Pfam" id="PF18052"/>
    </source>
</evidence>
<dbReference type="GO" id="GO:0098542">
    <property type="term" value="P:defense response to other organism"/>
    <property type="evidence" value="ECO:0007669"/>
    <property type="project" value="TreeGrafter"/>
</dbReference>
<dbReference type="FunFam" id="1.10.10.10:FF:000322">
    <property type="entry name" value="Probable disease resistance protein At1g63360"/>
    <property type="match status" value="1"/>
</dbReference>
<keyword evidence="9" id="KW-1185">Reference proteome</keyword>
<name>A0AA39T641_ACESA</name>
<protein>
    <submittedName>
        <fullName evidence="8">Uncharacterized protein</fullName>
    </submittedName>
</protein>
<dbReference type="InterPro" id="IPR032675">
    <property type="entry name" value="LRR_dom_sf"/>
</dbReference>
<keyword evidence="2" id="KW-0547">Nucleotide-binding</keyword>
<dbReference type="SUPFAM" id="SSF52540">
    <property type="entry name" value="P-loop containing nucleoside triphosphate hydrolases"/>
    <property type="match status" value="1"/>
</dbReference>
<dbReference type="Gene3D" id="1.20.5.4130">
    <property type="match status" value="1"/>
</dbReference>
<keyword evidence="1" id="KW-0677">Repeat</keyword>
<evidence type="ECO:0000256" key="1">
    <source>
        <dbReference type="ARBA" id="ARBA00022737"/>
    </source>
</evidence>
<keyword evidence="3" id="KW-0611">Plant defense</keyword>
<dbReference type="InterPro" id="IPR002182">
    <property type="entry name" value="NB-ARC"/>
</dbReference>
<dbReference type="InterPro" id="IPR055414">
    <property type="entry name" value="LRR_R13L4/SHOC2-like"/>
</dbReference>
<dbReference type="PANTHER" id="PTHR23155:SF1193">
    <property type="entry name" value="DISEASE RESISTANCE PROTEIN RPP13-RELATED"/>
    <property type="match status" value="1"/>
</dbReference>
<proteinExistence type="predicted"/>
<evidence type="ECO:0000256" key="2">
    <source>
        <dbReference type="ARBA" id="ARBA00022741"/>
    </source>
</evidence>
<dbReference type="Gene3D" id="3.40.50.300">
    <property type="entry name" value="P-loop containing nucleotide triphosphate hydrolases"/>
    <property type="match status" value="1"/>
</dbReference>
<evidence type="ECO:0000313" key="8">
    <source>
        <dbReference type="EMBL" id="KAK0601640.1"/>
    </source>
</evidence>
<gene>
    <name evidence="8" type="ORF">LWI29_026005</name>
</gene>
<dbReference type="Pfam" id="PF00931">
    <property type="entry name" value="NB-ARC"/>
    <property type="match status" value="1"/>
</dbReference>
<dbReference type="EMBL" id="JAUESC010000003">
    <property type="protein sequence ID" value="KAK0601640.1"/>
    <property type="molecule type" value="Genomic_DNA"/>
</dbReference>
<evidence type="ECO:0000259" key="4">
    <source>
        <dbReference type="Pfam" id="PF00931"/>
    </source>
</evidence>
<dbReference type="InterPro" id="IPR044974">
    <property type="entry name" value="Disease_R_plants"/>
</dbReference>
<dbReference type="GO" id="GO:0043531">
    <property type="term" value="F:ADP binding"/>
    <property type="evidence" value="ECO:0007669"/>
    <property type="project" value="InterPro"/>
</dbReference>
<dbReference type="Pfam" id="PF23598">
    <property type="entry name" value="LRR_14"/>
    <property type="match status" value="1"/>
</dbReference>
<dbReference type="Proteomes" id="UP001168877">
    <property type="component" value="Unassembled WGS sequence"/>
</dbReference>
<reference evidence="8" key="1">
    <citation type="journal article" date="2022" name="Plant J.">
        <title>Strategies of tolerance reflected in two North American maple genomes.</title>
        <authorList>
            <person name="McEvoy S.L."/>
            <person name="Sezen U.U."/>
            <person name="Trouern-Trend A."/>
            <person name="McMahon S.M."/>
            <person name="Schaberg P.G."/>
            <person name="Yang J."/>
            <person name="Wegrzyn J.L."/>
            <person name="Swenson N.G."/>
        </authorList>
    </citation>
    <scope>NUCLEOTIDE SEQUENCE</scope>
    <source>
        <strain evidence="8">NS2018</strain>
    </source>
</reference>
<dbReference type="PRINTS" id="PR00364">
    <property type="entry name" value="DISEASERSIST"/>
</dbReference>
<dbReference type="AlphaFoldDB" id="A0AA39T641"/>
<accession>A0AA39T641</accession>
<dbReference type="InterPro" id="IPR041118">
    <property type="entry name" value="Rx_N"/>
</dbReference>
<feature type="domain" description="Disease resistance N-terminal" evidence="5">
    <location>
        <begin position="29"/>
        <end position="105"/>
    </location>
</feature>